<organism evidence="1 2">
    <name type="scientific">Desulfovibrio desulfuricans</name>
    <dbReference type="NCBI Taxonomy" id="876"/>
    <lineage>
        <taxon>Bacteria</taxon>
        <taxon>Pseudomonadati</taxon>
        <taxon>Thermodesulfobacteriota</taxon>
        <taxon>Desulfovibrionia</taxon>
        <taxon>Desulfovibrionales</taxon>
        <taxon>Desulfovibrionaceae</taxon>
        <taxon>Desulfovibrio</taxon>
    </lineage>
</organism>
<comment type="caution">
    <text evidence="1">The sequence shown here is derived from an EMBL/GenBank/DDBJ whole genome shotgun (WGS) entry which is preliminary data.</text>
</comment>
<dbReference type="Proteomes" id="UP000182680">
    <property type="component" value="Unassembled WGS sequence"/>
</dbReference>
<proteinExistence type="predicted"/>
<accession>A0AA94HV53</accession>
<name>A0AA94HV53_DESDE</name>
<sequence length="66" mass="7434">MKTACRKAVAKGTGMESEQNRLSNNMAGIEFVACLEAIKEFLEKSWKHCCAACKNDPPKRQMSRQK</sequence>
<dbReference type="EMBL" id="FPIW01000087">
    <property type="protein sequence ID" value="SFW72770.1"/>
    <property type="molecule type" value="Genomic_DNA"/>
</dbReference>
<gene>
    <name evidence="1" type="ORF">SAMN02910291_02770</name>
</gene>
<protein>
    <submittedName>
        <fullName evidence="1">Uncharacterized protein</fullName>
    </submittedName>
</protein>
<reference evidence="2" key="1">
    <citation type="submission" date="2016-11" db="EMBL/GenBank/DDBJ databases">
        <authorList>
            <person name="Jaros S."/>
            <person name="Januszkiewicz K."/>
            <person name="Wedrychowicz H."/>
        </authorList>
    </citation>
    <scope>NUCLEOTIDE SEQUENCE [LARGE SCALE GENOMIC DNA]</scope>
    <source>
        <strain evidence="2">DSM 7057</strain>
    </source>
</reference>
<evidence type="ECO:0000313" key="2">
    <source>
        <dbReference type="Proteomes" id="UP000182680"/>
    </source>
</evidence>
<dbReference type="AlphaFoldDB" id="A0AA94HV53"/>
<evidence type="ECO:0000313" key="1">
    <source>
        <dbReference type="EMBL" id="SFW72770.1"/>
    </source>
</evidence>